<dbReference type="PANTHER" id="PTHR42643">
    <property type="entry name" value="IONOTROPIC RECEPTOR 20A-RELATED"/>
    <property type="match status" value="1"/>
</dbReference>
<dbReference type="Proteomes" id="UP001516400">
    <property type="component" value="Unassembled WGS sequence"/>
</dbReference>
<feature type="transmembrane region" description="Helical" evidence="8">
    <location>
        <begin position="380"/>
        <end position="401"/>
    </location>
</feature>
<keyword evidence="3 8" id="KW-0812">Transmembrane</keyword>
<evidence type="ECO:0000256" key="5">
    <source>
        <dbReference type="ARBA" id="ARBA00023136"/>
    </source>
</evidence>
<dbReference type="Gene3D" id="1.10.287.70">
    <property type="match status" value="1"/>
</dbReference>
<keyword evidence="6" id="KW-0675">Receptor</keyword>
<reference evidence="9 10" key="1">
    <citation type="journal article" date="2021" name="BMC Biol.">
        <title>Horizontally acquired antibacterial genes associated with adaptive radiation of ladybird beetles.</title>
        <authorList>
            <person name="Li H.S."/>
            <person name="Tang X.F."/>
            <person name="Huang Y.H."/>
            <person name="Xu Z.Y."/>
            <person name="Chen M.L."/>
            <person name="Du X.Y."/>
            <person name="Qiu B.Y."/>
            <person name="Chen P.T."/>
            <person name="Zhang W."/>
            <person name="Slipinski A."/>
            <person name="Escalona H.E."/>
            <person name="Waterhouse R.M."/>
            <person name="Zwick A."/>
            <person name="Pang H."/>
        </authorList>
    </citation>
    <scope>NUCLEOTIDE SEQUENCE [LARGE SCALE GENOMIC DNA]</scope>
    <source>
        <strain evidence="9">SYSU2018</strain>
    </source>
</reference>
<evidence type="ECO:0000256" key="1">
    <source>
        <dbReference type="ARBA" id="ARBA00004651"/>
    </source>
</evidence>
<evidence type="ECO:0000256" key="8">
    <source>
        <dbReference type="SAM" id="Phobius"/>
    </source>
</evidence>
<accession>A0ABD2MX72</accession>
<name>A0ABD2MX72_9CUCU</name>
<feature type="transmembrane region" description="Helical" evidence="8">
    <location>
        <begin position="570"/>
        <end position="590"/>
    </location>
</feature>
<comment type="subcellular location">
    <subcellularLocation>
        <location evidence="1">Cell membrane</location>
        <topology evidence="1">Multi-pass membrane protein</topology>
    </subcellularLocation>
</comment>
<evidence type="ECO:0000256" key="2">
    <source>
        <dbReference type="ARBA" id="ARBA00022475"/>
    </source>
</evidence>
<evidence type="ECO:0000256" key="7">
    <source>
        <dbReference type="ARBA" id="ARBA00023180"/>
    </source>
</evidence>
<dbReference type="SUPFAM" id="SSF53850">
    <property type="entry name" value="Periplasmic binding protein-like II"/>
    <property type="match status" value="1"/>
</dbReference>
<evidence type="ECO:0008006" key="11">
    <source>
        <dbReference type="Google" id="ProtNLM"/>
    </source>
</evidence>
<evidence type="ECO:0000256" key="3">
    <source>
        <dbReference type="ARBA" id="ARBA00022692"/>
    </source>
</evidence>
<keyword evidence="4 8" id="KW-1133">Transmembrane helix</keyword>
<keyword evidence="7" id="KW-0325">Glycoprotein</keyword>
<keyword evidence="10" id="KW-1185">Reference proteome</keyword>
<evidence type="ECO:0000256" key="6">
    <source>
        <dbReference type="ARBA" id="ARBA00023170"/>
    </source>
</evidence>
<evidence type="ECO:0000313" key="9">
    <source>
        <dbReference type="EMBL" id="KAL3271014.1"/>
    </source>
</evidence>
<evidence type="ECO:0000313" key="10">
    <source>
        <dbReference type="Proteomes" id="UP001516400"/>
    </source>
</evidence>
<feature type="transmembrane region" description="Helical" evidence="8">
    <location>
        <begin position="326"/>
        <end position="345"/>
    </location>
</feature>
<keyword evidence="2" id="KW-1003">Cell membrane</keyword>
<comment type="caution">
    <text evidence="9">The sequence shown here is derived from an EMBL/GenBank/DDBJ whole genome shotgun (WGS) entry which is preliminary data.</text>
</comment>
<organism evidence="9 10">
    <name type="scientific">Cryptolaemus montrouzieri</name>
    <dbReference type="NCBI Taxonomy" id="559131"/>
    <lineage>
        <taxon>Eukaryota</taxon>
        <taxon>Metazoa</taxon>
        <taxon>Ecdysozoa</taxon>
        <taxon>Arthropoda</taxon>
        <taxon>Hexapoda</taxon>
        <taxon>Insecta</taxon>
        <taxon>Pterygota</taxon>
        <taxon>Neoptera</taxon>
        <taxon>Endopterygota</taxon>
        <taxon>Coleoptera</taxon>
        <taxon>Polyphaga</taxon>
        <taxon>Cucujiformia</taxon>
        <taxon>Coccinelloidea</taxon>
        <taxon>Coccinellidae</taxon>
        <taxon>Scymninae</taxon>
        <taxon>Scymnini</taxon>
        <taxon>Cryptolaemus</taxon>
    </lineage>
</organism>
<dbReference type="EMBL" id="JABFTP020000042">
    <property type="protein sequence ID" value="KAL3271014.1"/>
    <property type="molecule type" value="Genomic_DNA"/>
</dbReference>
<dbReference type="InterPro" id="IPR052192">
    <property type="entry name" value="Insect_Ionotropic_Sensory_Rcpt"/>
</dbReference>
<protein>
    <recommendedName>
        <fullName evidence="11">Ionotropic receptor</fullName>
    </recommendedName>
</protein>
<evidence type="ECO:0000256" key="4">
    <source>
        <dbReference type="ARBA" id="ARBA00022989"/>
    </source>
</evidence>
<dbReference type="PANTHER" id="PTHR42643:SF30">
    <property type="entry name" value="IONOTROPIC RECEPTOR 40A-RELATED"/>
    <property type="match status" value="1"/>
</dbReference>
<keyword evidence="5 8" id="KW-0472">Membrane</keyword>
<sequence length="600" mass="69296">MTVNHLNNDPPINNQITIKTFINFSDNEKILCSEPVEIKVTMFFLDIQPLLEFSKILNCINSIVQISTKNGNNIFQSDGKLILDFPTIQINFQEEFINPNKITANLYLIDNEKLSISEFLESRSETNFNPTARYLFVGERFEAIDAEKLSKEFMMNTIFLNRETGEINTFFPYEFSDVQNISTELKKIGHCNAEGVVMDNGYLSLFPEKYPAFWKNSTILLLYNYEPPYAISTTGDKKGIEIELLDLILTVINITGIYTQRIGFYDNSSLVLMNHEFDVFFGNFGPQQSQHNDYTVTYTQDSVHWFVPQPKMIPKWKFVYRAFSKYVWISWVSSTLITSIFWYITHVILKNQSHPKSLIQGILMVLRLFIEQPGRNQIKLLSQGILVFLMIQSTLVLNILYKAKYTYFLSGRNYDKTVNTIEYIMTNDLKIGTNKYQAGYYNDDPIMKKYIDENFVLCDTSATCVNQTATGRKIAVLKPDRKVAYISNSFLDCDGYPLIHKIPQPVVIVLKSFCFSVGHPVAPIFNRYLQYTVDHGFVEKILDKYDRMLEIKPQAVKIVRMNFDNVKAPFFILMVGYFSALCVCIIEIFLGTTPSTSRNI</sequence>
<proteinExistence type="predicted"/>
<dbReference type="AlphaFoldDB" id="A0ABD2MX72"/>
<dbReference type="GO" id="GO:0005886">
    <property type="term" value="C:plasma membrane"/>
    <property type="evidence" value="ECO:0007669"/>
    <property type="project" value="UniProtKB-SubCell"/>
</dbReference>
<gene>
    <name evidence="9" type="ORF">HHI36_021515</name>
</gene>